<dbReference type="Proteomes" id="UP000481033">
    <property type="component" value="Unassembled WGS sequence"/>
</dbReference>
<evidence type="ECO:0000256" key="1">
    <source>
        <dbReference type="SAM" id="SignalP"/>
    </source>
</evidence>
<comment type="caution">
    <text evidence="2">The sequence shown here is derived from an EMBL/GenBank/DDBJ whole genome shotgun (WGS) entry which is preliminary data.</text>
</comment>
<protein>
    <recommendedName>
        <fullName evidence="4">Lipoprotein</fullName>
    </recommendedName>
</protein>
<evidence type="ECO:0008006" key="4">
    <source>
        <dbReference type="Google" id="ProtNLM"/>
    </source>
</evidence>
<evidence type="ECO:0000313" key="3">
    <source>
        <dbReference type="Proteomes" id="UP000481033"/>
    </source>
</evidence>
<dbReference type="PROSITE" id="PS51257">
    <property type="entry name" value="PROKAR_LIPOPROTEIN"/>
    <property type="match status" value="1"/>
</dbReference>
<feature type="chain" id="PRO_5026845730" description="Lipoprotein" evidence="1">
    <location>
        <begin position="22"/>
        <end position="295"/>
    </location>
</feature>
<reference evidence="2 3" key="1">
    <citation type="journal article" date="2020" name="Microb. Ecol.">
        <title>Ecogenomics of the Marine Benthic Filamentous Cyanobacterium Adonisia.</title>
        <authorList>
            <person name="Walter J.M."/>
            <person name="Coutinho F.H."/>
            <person name="Leomil L."/>
            <person name="Hargreaves P.I."/>
            <person name="Campeao M.E."/>
            <person name="Vieira V.V."/>
            <person name="Silva B.S."/>
            <person name="Fistarol G.O."/>
            <person name="Salomon P.S."/>
            <person name="Sawabe T."/>
            <person name="Mino S."/>
            <person name="Hosokawa M."/>
            <person name="Miyashita H."/>
            <person name="Maruyama F."/>
            <person name="van Verk M.C."/>
            <person name="Dutilh B.E."/>
            <person name="Thompson C.C."/>
            <person name="Thompson F.L."/>
        </authorList>
    </citation>
    <scope>NUCLEOTIDE SEQUENCE [LARGE SCALE GENOMIC DNA]</scope>
    <source>
        <strain evidence="2 3">CCMR0081</strain>
    </source>
</reference>
<dbReference type="Gene3D" id="2.60.120.380">
    <property type="match status" value="1"/>
</dbReference>
<feature type="signal peptide" evidence="1">
    <location>
        <begin position="1"/>
        <end position="21"/>
    </location>
</feature>
<proteinExistence type="predicted"/>
<keyword evidence="1" id="KW-0732">Signal</keyword>
<name>A0A6M0RQN9_9CYAN</name>
<gene>
    <name evidence="2" type="ORF">DXZ20_23540</name>
</gene>
<accession>A0A6M0RQN9</accession>
<sequence>MVRLKAQITLLGLFTASLLGSCNPVVTSRQAEESAPSAATQPSNIETSDAEYQLANTPPDSPATGFSRPKRQCYRLDTDRLTTNLRLTIDYQRQSIQGDARSAAQNDEAGNYATYAQSFSGKLADNQGKMRVFTWSEHDFQADDETWSFTDDTLTIGKDVLNLTDCQLVSQAFQDFNGLEASDLLDDINTGLTESVRFAPGTSSITLSNSALQGKQNVYYLRVDGGEQMNLSIKSLENNVLFDVISPSRYILANKAKEETILLPHPGDHMVIVGGSRENATTYELTIDIESAAAQ</sequence>
<organism evidence="2 3">
    <name type="scientific">Adonisia turfae CCMR0081</name>
    <dbReference type="NCBI Taxonomy" id="2292702"/>
    <lineage>
        <taxon>Bacteria</taxon>
        <taxon>Bacillati</taxon>
        <taxon>Cyanobacteriota</taxon>
        <taxon>Adonisia</taxon>
        <taxon>Adonisia turfae</taxon>
    </lineage>
</organism>
<dbReference type="EMBL" id="QXHD01000004">
    <property type="protein sequence ID" value="NEZ58565.1"/>
    <property type="molecule type" value="Genomic_DNA"/>
</dbReference>
<keyword evidence="3" id="KW-1185">Reference proteome</keyword>
<dbReference type="AlphaFoldDB" id="A0A6M0RQN9"/>
<evidence type="ECO:0000313" key="2">
    <source>
        <dbReference type="EMBL" id="NEZ58565.1"/>
    </source>
</evidence>